<gene>
    <name evidence="3" type="ORF">CUJ83_15200</name>
</gene>
<dbReference type="CDD" id="cd01143">
    <property type="entry name" value="YvrC"/>
    <property type="match status" value="1"/>
</dbReference>
<dbReference type="PROSITE" id="PS51257">
    <property type="entry name" value="PROKAR_LIPOPROTEIN"/>
    <property type="match status" value="1"/>
</dbReference>
<evidence type="ECO:0000313" key="3">
    <source>
        <dbReference type="EMBL" id="MCD1296349.1"/>
    </source>
</evidence>
<name>A0AAP2RFB9_9EURY</name>
<accession>A0AAP2RFB9</accession>
<dbReference type="Gene3D" id="3.40.50.1980">
    <property type="entry name" value="Nitrogenase molybdenum iron protein domain"/>
    <property type="match status" value="2"/>
</dbReference>
<dbReference type="SUPFAM" id="SSF53807">
    <property type="entry name" value="Helical backbone' metal receptor"/>
    <property type="match status" value="1"/>
</dbReference>
<dbReference type="Pfam" id="PF01497">
    <property type="entry name" value="Peripla_BP_2"/>
    <property type="match status" value="1"/>
</dbReference>
<sequence length="314" mass="34024">MDLKKQIAIVALLVILITAMCGCTQTNDTSSNTTSAKYPMEITDDYGRVTTITKAPEKIVSLTPANTEILFALGLGDKVVGNTDYCNYPEEAKSKTKVGGITNVNVEQIAALDPDVIFAGSLSKEDMVAKLDSMGYKTIAQDPRNVTGIKQTIMMIADVCDVKDNATRLIEDMDTRVAKVTDITSKMNESEKPKVLMVVWHDPVYVAGSNCYGDDIIKLAGGINAASGIEDYGVMNTEAIIEANPDVIIVTIGEGMDVPYDYFKNATEPWLKDINAIKNGRVYGIDSDTISRAGPRLPDAVEAMAKAIYPELFN</sequence>
<dbReference type="InterPro" id="IPR002491">
    <property type="entry name" value="ABC_transptr_periplasmic_BD"/>
</dbReference>
<comment type="caution">
    <text evidence="3">The sequence shown here is derived from an EMBL/GenBank/DDBJ whole genome shotgun (WGS) entry which is preliminary data.</text>
</comment>
<evidence type="ECO:0000313" key="4">
    <source>
        <dbReference type="Proteomes" id="UP001320159"/>
    </source>
</evidence>
<organism evidence="3 4">
    <name type="scientific">Methanooceanicella nereidis</name>
    <dbReference type="NCBI Taxonomy" id="2052831"/>
    <lineage>
        <taxon>Archaea</taxon>
        <taxon>Methanobacteriati</taxon>
        <taxon>Methanobacteriota</taxon>
        <taxon>Stenosarchaea group</taxon>
        <taxon>Methanomicrobia</taxon>
        <taxon>Methanocellales</taxon>
        <taxon>Methanocellaceae</taxon>
        <taxon>Methanooceanicella</taxon>
    </lineage>
</organism>
<evidence type="ECO:0000259" key="2">
    <source>
        <dbReference type="PROSITE" id="PS50983"/>
    </source>
</evidence>
<dbReference type="GO" id="GO:0071281">
    <property type="term" value="P:cellular response to iron ion"/>
    <property type="evidence" value="ECO:0007669"/>
    <property type="project" value="TreeGrafter"/>
</dbReference>
<dbReference type="RefSeq" id="WP_230743348.1">
    <property type="nucleotide sequence ID" value="NZ_PGCK01000018.1"/>
</dbReference>
<dbReference type="InterPro" id="IPR054828">
    <property type="entry name" value="Vit_B12_bind_prot"/>
</dbReference>
<keyword evidence="1" id="KW-0732">Signal</keyword>
<dbReference type="InterPro" id="IPR050902">
    <property type="entry name" value="ABC_Transporter_SBP"/>
</dbReference>
<evidence type="ECO:0000256" key="1">
    <source>
        <dbReference type="ARBA" id="ARBA00022729"/>
    </source>
</evidence>
<dbReference type="PROSITE" id="PS50983">
    <property type="entry name" value="FE_B12_PBP"/>
    <property type="match status" value="1"/>
</dbReference>
<proteinExistence type="predicted"/>
<dbReference type="NCBIfam" id="NF038402">
    <property type="entry name" value="TroA_like"/>
    <property type="match status" value="1"/>
</dbReference>
<reference evidence="3 4" key="1">
    <citation type="submission" date="2017-11" db="EMBL/GenBank/DDBJ databases">
        <title>Isolation and Characterization of Family Methanocellaceae Species from Potential Methane Hydrate Area Offshore Southwestern Taiwan.</title>
        <authorList>
            <person name="Zhang W.-L."/>
            <person name="Chen W.-C."/>
            <person name="Lai M.-C."/>
            <person name="Chen S.-C."/>
        </authorList>
    </citation>
    <scope>NUCLEOTIDE SEQUENCE [LARGE SCALE GENOMIC DNA]</scope>
    <source>
        <strain evidence="3 4">CWC-04</strain>
    </source>
</reference>
<dbReference type="EMBL" id="PGCK01000018">
    <property type="protein sequence ID" value="MCD1296349.1"/>
    <property type="molecule type" value="Genomic_DNA"/>
</dbReference>
<protein>
    <submittedName>
        <fullName evidence="3">ABC transporter substrate-binding protein</fullName>
    </submittedName>
</protein>
<dbReference type="PANTHER" id="PTHR30535:SF34">
    <property type="entry name" value="MOLYBDATE-BINDING PROTEIN MOLA"/>
    <property type="match status" value="1"/>
</dbReference>
<dbReference type="PANTHER" id="PTHR30535">
    <property type="entry name" value="VITAMIN B12-BINDING PROTEIN"/>
    <property type="match status" value="1"/>
</dbReference>
<keyword evidence="4" id="KW-1185">Reference proteome</keyword>
<feature type="domain" description="Fe/B12 periplasmic-binding" evidence="2">
    <location>
        <begin position="58"/>
        <end position="314"/>
    </location>
</feature>
<dbReference type="AlphaFoldDB" id="A0AAP2RFB9"/>
<dbReference type="Proteomes" id="UP001320159">
    <property type="component" value="Unassembled WGS sequence"/>
</dbReference>